<gene>
    <name evidence="1" type="ORF">OCV63_10165</name>
</gene>
<dbReference type="RefSeq" id="WP_158363715.1">
    <property type="nucleotide sequence ID" value="NZ_JAOQKC010000012.1"/>
</dbReference>
<name>A0ABT2RY52_9FIRM</name>
<comment type="caution">
    <text evidence="1">The sequence shown here is derived from an EMBL/GenBank/DDBJ whole genome shotgun (WGS) entry which is preliminary data.</text>
</comment>
<evidence type="ECO:0000313" key="1">
    <source>
        <dbReference type="EMBL" id="MCU6697260.1"/>
    </source>
</evidence>
<organism evidence="1 2">
    <name type="scientific">Laedolimicola ammoniilytica</name>
    <dbReference type="NCBI Taxonomy" id="2981771"/>
    <lineage>
        <taxon>Bacteria</taxon>
        <taxon>Bacillati</taxon>
        <taxon>Bacillota</taxon>
        <taxon>Clostridia</taxon>
        <taxon>Lachnospirales</taxon>
        <taxon>Lachnospiraceae</taxon>
        <taxon>Laedolimicola</taxon>
    </lineage>
</organism>
<accession>A0ABT2RY52</accession>
<protein>
    <submittedName>
        <fullName evidence="1">Uncharacterized protein</fullName>
    </submittedName>
</protein>
<dbReference type="EMBL" id="JAOQKC010000012">
    <property type="protein sequence ID" value="MCU6697260.1"/>
    <property type="molecule type" value="Genomic_DNA"/>
</dbReference>
<evidence type="ECO:0000313" key="2">
    <source>
        <dbReference type="Proteomes" id="UP001652461"/>
    </source>
</evidence>
<sequence>MNRRQAKKKYKKVYGHNPPTVRKQLYELQRTFHEAAEAITSVNKSLYNLLDITTQNILKMKAQHQAEAGPDVQVEVAMMLSKKRKDGKRRKRR</sequence>
<keyword evidence="2" id="KW-1185">Reference proteome</keyword>
<proteinExistence type="predicted"/>
<dbReference type="Proteomes" id="UP001652461">
    <property type="component" value="Unassembled WGS sequence"/>
</dbReference>
<reference evidence="1 2" key="1">
    <citation type="journal article" date="2021" name="ISME Commun">
        <title>Automated analysis of genomic sequences facilitates high-throughput and comprehensive description of bacteria.</title>
        <authorList>
            <person name="Hitch T.C.A."/>
        </authorList>
    </citation>
    <scope>NUCLEOTIDE SEQUENCE [LARGE SCALE GENOMIC DNA]</scope>
    <source>
        <strain evidence="1 2">Sanger_04</strain>
    </source>
</reference>